<dbReference type="SUPFAM" id="SSF52283">
    <property type="entry name" value="Formate/glycerate dehydrogenase catalytic domain-like"/>
    <property type="match status" value="1"/>
</dbReference>
<organism evidence="4 5">
    <name type="scientific">SAR86 cluster bacterium</name>
    <dbReference type="NCBI Taxonomy" id="2030880"/>
    <lineage>
        <taxon>Bacteria</taxon>
        <taxon>Pseudomonadati</taxon>
        <taxon>Pseudomonadota</taxon>
        <taxon>Gammaproteobacteria</taxon>
        <taxon>SAR86 cluster</taxon>
    </lineage>
</organism>
<dbReference type="EMBL" id="SHBK01000008">
    <property type="protein sequence ID" value="RZO24555.1"/>
    <property type="molecule type" value="Genomic_DNA"/>
</dbReference>
<protein>
    <submittedName>
        <fullName evidence="4">4-phosphoerythronate dehydrogenase</fullName>
    </submittedName>
</protein>
<dbReference type="InterPro" id="IPR036291">
    <property type="entry name" value="NAD(P)-bd_dom_sf"/>
</dbReference>
<evidence type="ECO:0000256" key="2">
    <source>
        <dbReference type="ARBA" id="ARBA00023027"/>
    </source>
</evidence>
<proteinExistence type="predicted"/>
<keyword evidence="2" id="KW-0520">NAD</keyword>
<evidence type="ECO:0000259" key="3">
    <source>
        <dbReference type="Pfam" id="PF02826"/>
    </source>
</evidence>
<evidence type="ECO:0000313" key="4">
    <source>
        <dbReference type="EMBL" id="RZO24555.1"/>
    </source>
</evidence>
<dbReference type="Pfam" id="PF02826">
    <property type="entry name" value="2-Hacid_dh_C"/>
    <property type="match status" value="1"/>
</dbReference>
<dbReference type="GO" id="GO:0051287">
    <property type="term" value="F:NAD binding"/>
    <property type="evidence" value="ECO:0007669"/>
    <property type="project" value="InterPro"/>
</dbReference>
<dbReference type="PROSITE" id="PS00065">
    <property type="entry name" value="D_2_HYDROXYACID_DH_1"/>
    <property type="match status" value="1"/>
</dbReference>
<evidence type="ECO:0000256" key="1">
    <source>
        <dbReference type="ARBA" id="ARBA00023002"/>
    </source>
</evidence>
<dbReference type="PANTHER" id="PTHR42938:SF9">
    <property type="entry name" value="FORMATE DEHYDROGENASE 1"/>
    <property type="match status" value="1"/>
</dbReference>
<gene>
    <name evidence="4" type="ORF">EVA98_01115</name>
</gene>
<feature type="domain" description="D-isomer specific 2-hydroxyacid dehydrogenase NAD-binding" evidence="3">
    <location>
        <begin position="121"/>
        <end position="250"/>
    </location>
</feature>
<sequence>MIKIFSDSQIPNIKQKLSEFFADEYSLENFVYDELTSNDLKDVDALLVRSTIQVDKKLCDHSSIKFVGSATAGIDHLDIEYLDAQNISWSHAPGCNAFSVIHYVMAAIGELIQEGLFSVRQSIGIIGYGNIGKRLYKLLSALNIEVYAYDPLLEDSHLVTMEKVLACDLLTIHVPFSTEGIYPTRRLLNQSHSSFLKDKILINTSRGGVVCEKLITESNNLIYVADVWVDEPIPSKTTIQNAFISTPHIAGYSIEGKMNGTGVIALECAKTFNCLKDSGSTNNQLMNWPHGLENIVRDMHAHGFPLAMFKSELDLCAISNEFKDISTHNLADGFKALRANHPPRHDFNAYSYQDIVDLDESINLDFFNSLRSLK</sequence>
<name>A0A520MTK5_9GAMM</name>
<dbReference type="PANTHER" id="PTHR42938">
    <property type="entry name" value="FORMATE DEHYDROGENASE 1"/>
    <property type="match status" value="1"/>
</dbReference>
<dbReference type="AlphaFoldDB" id="A0A520MTK5"/>
<accession>A0A520MTK5</accession>
<comment type="caution">
    <text evidence="4">The sequence shown here is derived from an EMBL/GenBank/DDBJ whole genome shotgun (WGS) entry which is preliminary data.</text>
</comment>
<dbReference type="Proteomes" id="UP000316449">
    <property type="component" value="Unassembled WGS sequence"/>
</dbReference>
<evidence type="ECO:0000313" key="5">
    <source>
        <dbReference type="Proteomes" id="UP000316449"/>
    </source>
</evidence>
<reference evidence="4 5" key="1">
    <citation type="submission" date="2019-02" db="EMBL/GenBank/DDBJ databases">
        <title>Prokaryotic population dynamics and viral predation in marine succession experiment using metagenomics: the confinement effect.</title>
        <authorList>
            <person name="Haro-Moreno J.M."/>
            <person name="Rodriguez-Valera F."/>
            <person name="Lopez-Perez M."/>
        </authorList>
    </citation>
    <scope>NUCLEOTIDE SEQUENCE [LARGE SCALE GENOMIC DNA]</scope>
    <source>
        <strain evidence="4">MED-G165</strain>
    </source>
</reference>
<dbReference type="InterPro" id="IPR006140">
    <property type="entry name" value="D-isomer_DH_NAD-bd"/>
</dbReference>
<dbReference type="SUPFAM" id="SSF51735">
    <property type="entry name" value="NAD(P)-binding Rossmann-fold domains"/>
    <property type="match status" value="1"/>
</dbReference>
<dbReference type="InterPro" id="IPR029752">
    <property type="entry name" value="D-isomer_DH_CS1"/>
</dbReference>
<keyword evidence="1" id="KW-0560">Oxidoreductase</keyword>
<dbReference type="Gene3D" id="3.40.50.720">
    <property type="entry name" value="NAD(P)-binding Rossmann-like Domain"/>
    <property type="match status" value="2"/>
</dbReference>
<dbReference type="GO" id="GO:0016616">
    <property type="term" value="F:oxidoreductase activity, acting on the CH-OH group of donors, NAD or NADP as acceptor"/>
    <property type="evidence" value="ECO:0007669"/>
    <property type="project" value="InterPro"/>
</dbReference>